<feature type="transmembrane region" description="Helical" evidence="5">
    <location>
        <begin position="233"/>
        <end position="253"/>
    </location>
</feature>
<keyword evidence="8" id="KW-1185">Reference proteome</keyword>
<protein>
    <submittedName>
        <fullName evidence="7">Integral membrane protein</fullName>
    </submittedName>
</protein>
<evidence type="ECO:0000256" key="4">
    <source>
        <dbReference type="ARBA" id="ARBA00023136"/>
    </source>
</evidence>
<dbReference type="InterPro" id="IPR000620">
    <property type="entry name" value="EamA_dom"/>
</dbReference>
<evidence type="ECO:0000256" key="2">
    <source>
        <dbReference type="ARBA" id="ARBA00022692"/>
    </source>
</evidence>
<dbReference type="InterPro" id="IPR050638">
    <property type="entry name" value="AA-Vitamin_Transporters"/>
</dbReference>
<accession>A0A9W6NBB5</accession>
<keyword evidence="2 5" id="KW-0812">Transmembrane</keyword>
<feature type="domain" description="EamA" evidence="6">
    <location>
        <begin position="140"/>
        <end position="276"/>
    </location>
</feature>
<gene>
    <name evidence="7" type="ORF">GCM10017653_26080</name>
</gene>
<dbReference type="AlphaFoldDB" id="A0A9W6NBB5"/>
<name>A0A9W6NBB5_9HYPH</name>
<dbReference type="RefSeq" id="WP_213364427.1">
    <property type="nucleotide sequence ID" value="NZ_BSFM01000014.1"/>
</dbReference>
<reference evidence="7" key="2">
    <citation type="submission" date="2023-01" db="EMBL/GenBank/DDBJ databases">
        <authorList>
            <person name="Sun Q."/>
            <person name="Evtushenko L."/>
        </authorList>
    </citation>
    <scope>NUCLEOTIDE SEQUENCE</scope>
    <source>
        <strain evidence="7">VKM B-2789</strain>
    </source>
</reference>
<feature type="transmembrane region" description="Helical" evidence="5">
    <location>
        <begin position="58"/>
        <end position="80"/>
    </location>
</feature>
<evidence type="ECO:0000313" key="7">
    <source>
        <dbReference type="EMBL" id="GLK84538.1"/>
    </source>
</evidence>
<evidence type="ECO:0000256" key="5">
    <source>
        <dbReference type="SAM" id="Phobius"/>
    </source>
</evidence>
<evidence type="ECO:0000313" key="8">
    <source>
        <dbReference type="Proteomes" id="UP001143330"/>
    </source>
</evidence>
<feature type="transmembrane region" description="Helical" evidence="5">
    <location>
        <begin position="113"/>
        <end position="132"/>
    </location>
</feature>
<sequence length="288" mass="30807">MPFRDKLLALTVVCLWAFNMIVIKLGVAEIPPLLTTALRFTLVSLLLVPFTRITRRQLPGVLLVSFTFGTIHFGLLFTALEHAEAGTSAVVLQLGAPIATVLACLLLREPLGLTRSAGLAISVAGILVLAIGPTLPPASALVLLLISATGWAVTNLIVKQVEGIRPMAMMGWSSLFSVPQLLLASWILEADHWGMVATAGWNGWFSVVYSAVGSSIIGYGIWYWLLQRHSINAVVPYSMLNPLLTVLFGIVLIGDDPSPVKMIGALIMVVGVALILRKPTPTLPDAAE</sequence>
<dbReference type="InterPro" id="IPR037185">
    <property type="entry name" value="EmrE-like"/>
</dbReference>
<comment type="caution">
    <text evidence="7">The sequence shown here is derived from an EMBL/GenBank/DDBJ whole genome shotgun (WGS) entry which is preliminary data.</text>
</comment>
<feature type="domain" description="EamA" evidence="6">
    <location>
        <begin position="7"/>
        <end position="129"/>
    </location>
</feature>
<organism evidence="7 8">
    <name type="scientific">Ancylobacter defluvii</name>
    <dbReference type="NCBI Taxonomy" id="1282440"/>
    <lineage>
        <taxon>Bacteria</taxon>
        <taxon>Pseudomonadati</taxon>
        <taxon>Pseudomonadota</taxon>
        <taxon>Alphaproteobacteria</taxon>
        <taxon>Hyphomicrobiales</taxon>
        <taxon>Xanthobacteraceae</taxon>
        <taxon>Ancylobacter</taxon>
    </lineage>
</organism>
<evidence type="ECO:0000259" key="6">
    <source>
        <dbReference type="Pfam" id="PF00892"/>
    </source>
</evidence>
<dbReference type="Gene3D" id="1.10.3730.20">
    <property type="match status" value="2"/>
</dbReference>
<comment type="subcellular location">
    <subcellularLocation>
        <location evidence="1">Membrane</location>
        <topology evidence="1">Multi-pass membrane protein</topology>
    </subcellularLocation>
</comment>
<dbReference type="SUPFAM" id="SSF103481">
    <property type="entry name" value="Multidrug resistance efflux transporter EmrE"/>
    <property type="match status" value="2"/>
</dbReference>
<dbReference type="Pfam" id="PF00892">
    <property type="entry name" value="EamA"/>
    <property type="match status" value="2"/>
</dbReference>
<keyword evidence="4 5" id="KW-0472">Membrane</keyword>
<feature type="transmembrane region" description="Helical" evidence="5">
    <location>
        <begin position="259"/>
        <end position="276"/>
    </location>
</feature>
<feature type="transmembrane region" description="Helical" evidence="5">
    <location>
        <begin position="208"/>
        <end position="226"/>
    </location>
</feature>
<dbReference type="GO" id="GO:0016020">
    <property type="term" value="C:membrane"/>
    <property type="evidence" value="ECO:0007669"/>
    <property type="project" value="UniProtKB-SubCell"/>
</dbReference>
<feature type="transmembrane region" description="Helical" evidence="5">
    <location>
        <begin position="170"/>
        <end position="188"/>
    </location>
</feature>
<dbReference type="PANTHER" id="PTHR32322">
    <property type="entry name" value="INNER MEMBRANE TRANSPORTER"/>
    <property type="match status" value="1"/>
</dbReference>
<feature type="transmembrane region" description="Helical" evidence="5">
    <location>
        <begin position="86"/>
        <end position="106"/>
    </location>
</feature>
<dbReference type="PANTHER" id="PTHR32322:SF9">
    <property type="entry name" value="AMINO-ACID METABOLITE EFFLUX PUMP-RELATED"/>
    <property type="match status" value="1"/>
</dbReference>
<evidence type="ECO:0000256" key="3">
    <source>
        <dbReference type="ARBA" id="ARBA00022989"/>
    </source>
</evidence>
<proteinExistence type="predicted"/>
<feature type="transmembrane region" description="Helical" evidence="5">
    <location>
        <begin position="33"/>
        <end position="51"/>
    </location>
</feature>
<feature type="transmembrane region" description="Helical" evidence="5">
    <location>
        <begin position="7"/>
        <end position="27"/>
    </location>
</feature>
<dbReference type="Proteomes" id="UP001143330">
    <property type="component" value="Unassembled WGS sequence"/>
</dbReference>
<feature type="transmembrane region" description="Helical" evidence="5">
    <location>
        <begin position="138"/>
        <end position="158"/>
    </location>
</feature>
<keyword evidence="3 5" id="KW-1133">Transmembrane helix</keyword>
<evidence type="ECO:0000256" key="1">
    <source>
        <dbReference type="ARBA" id="ARBA00004141"/>
    </source>
</evidence>
<reference evidence="7" key="1">
    <citation type="journal article" date="2014" name="Int. J. Syst. Evol. Microbiol.">
        <title>Complete genome sequence of Corynebacterium casei LMG S-19264T (=DSM 44701T), isolated from a smear-ripened cheese.</title>
        <authorList>
            <consortium name="US DOE Joint Genome Institute (JGI-PGF)"/>
            <person name="Walter F."/>
            <person name="Albersmeier A."/>
            <person name="Kalinowski J."/>
            <person name="Ruckert C."/>
        </authorList>
    </citation>
    <scope>NUCLEOTIDE SEQUENCE</scope>
    <source>
        <strain evidence="7">VKM B-2789</strain>
    </source>
</reference>
<dbReference type="EMBL" id="BSFM01000014">
    <property type="protein sequence ID" value="GLK84538.1"/>
    <property type="molecule type" value="Genomic_DNA"/>
</dbReference>